<dbReference type="PANTHER" id="PTHR11654">
    <property type="entry name" value="OLIGOPEPTIDE TRANSPORTER-RELATED"/>
    <property type="match status" value="1"/>
</dbReference>
<evidence type="ECO:0000256" key="3">
    <source>
        <dbReference type="ARBA" id="ARBA00022448"/>
    </source>
</evidence>
<feature type="transmembrane region" description="Helical" evidence="8">
    <location>
        <begin position="802"/>
        <end position="818"/>
    </location>
</feature>
<dbReference type="InterPro" id="IPR044739">
    <property type="entry name" value="NRT1/PTR"/>
</dbReference>
<keyword evidence="10" id="KW-1185">Reference proteome</keyword>
<feature type="transmembrane region" description="Helical" evidence="8">
    <location>
        <begin position="848"/>
        <end position="870"/>
    </location>
</feature>
<feature type="transmembrane region" description="Helical" evidence="8">
    <location>
        <begin position="363"/>
        <end position="380"/>
    </location>
</feature>
<evidence type="ECO:0000256" key="1">
    <source>
        <dbReference type="ARBA" id="ARBA00004141"/>
    </source>
</evidence>
<dbReference type="FunFam" id="1.20.1250.20:FF:000147">
    <property type="entry name" value="Protein NRT1/ PTR family 5.10"/>
    <property type="match status" value="2"/>
</dbReference>
<feature type="transmembrane region" description="Helical" evidence="8">
    <location>
        <begin position="1178"/>
        <end position="1197"/>
    </location>
</feature>
<keyword evidence="5 8" id="KW-0812">Transmembrane</keyword>
<feature type="transmembrane region" description="Helical" evidence="8">
    <location>
        <begin position="401"/>
        <end position="421"/>
    </location>
</feature>
<dbReference type="InterPro" id="IPR036259">
    <property type="entry name" value="MFS_trans_sf"/>
</dbReference>
<dbReference type="GO" id="GO:0042937">
    <property type="term" value="F:tripeptide transmembrane transporter activity"/>
    <property type="evidence" value="ECO:0007669"/>
    <property type="project" value="InterPro"/>
</dbReference>
<feature type="transmembrane region" description="Helical" evidence="8">
    <location>
        <begin position="728"/>
        <end position="750"/>
    </location>
</feature>
<dbReference type="PROSITE" id="PS01022">
    <property type="entry name" value="PTR2_1"/>
    <property type="match status" value="2"/>
</dbReference>
<feature type="transmembrane region" description="Helical" evidence="8">
    <location>
        <begin position="1103"/>
        <end position="1122"/>
    </location>
</feature>
<dbReference type="InterPro" id="IPR000109">
    <property type="entry name" value="POT_fam"/>
</dbReference>
<feature type="transmembrane region" description="Helical" evidence="8">
    <location>
        <begin position="1051"/>
        <end position="1071"/>
    </location>
</feature>
<dbReference type="SUPFAM" id="SSF103473">
    <property type="entry name" value="MFS general substrate transporter"/>
    <property type="match status" value="2"/>
</dbReference>
<feature type="transmembrane region" description="Helical" evidence="8">
    <location>
        <begin position="1134"/>
        <end position="1155"/>
    </location>
</feature>
<feature type="transmembrane region" description="Helical" evidence="8">
    <location>
        <begin position="876"/>
        <end position="896"/>
    </location>
</feature>
<proteinExistence type="inferred from homology"/>
<comment type="similarity">
    <text evidence="2">Belongs to the major facilitator superfamily. Proton-dependent oligopeptide transporter (POT/PTR) (TC 2.A.17) family.</text>
</comment>
<evidence type="ECO:0000256" key="6">
    <source>
        <dbReference type="ARBA" id="ARBA00022989"/>
    </source>
</evidence>
<dbReference type="Proteomes" id="UP000775213">
    <property type="component" value="Unassembled WGS sequence"/>
</dbReference>
<dbReference type="EMBL" id="JAGFBR010000001">
    <property type="protein sequence ID" value="KAH0470439.1"/>
    <property type="molecule type" value="Genomic_DNA"/>
</dbReference>
<dbReference type="GO" id="GO:0080054">
    <property type="term" value="F:low-affinity nitrate transmembrane transporter activity"/>
    <property type="evidence" value="ECO:0007669"/>
    <property type="project" value="UniProtKB-ARBA"/>
</dbReference>
<keyword evidence="7 8" id="KW-0472">Membrane</keyword>
<evidence type="ECO:0000313" key="10">
    <source>
        <dbReference type="Proteomes" id="UP000775213"/>
    </source>
</evidence>
<accession>A0AAV7HQA4</accession>
<name>A0AAV7HQA4_DENCH</name>
<dbReference type="CDD" id="cd17417">
    <property type="entry name" value="MFS_NPF5"/>
    <property type="match status" value="2"/>
</dbReference>
<protein>
    <submittedName>
        <fullName evidence="9">Uncharacterized protein</fullName>
    </submittedName>
</protein>
<gene>
    <name evidence="9" type="ORF">IEQ34_000162</name>
</gene>
<dbReference type="GO" id="GO:0071916">
    <property type="term" value="F:dipeptide transmembrane transporter activity"/>
    <property type="evidence" value="ECO:0007669"/>
    <property type="project" value="InterPro"/>
</dbReference>
<dbReference type="AlphaFoldDB" id="A0AAV7HQA4"/>
<feature type="transmembrane region" description="Helical" evidence="8">
    <location>
        <begin position="86"/>
        <end position="106"/>
    </location>
</feature>
<comment type="subcellular location">
    <subcellularLocation>
        <location evidence="1">Membrane</location>
        <topology evidence="1">Multi-pass membrane protein</topology>
    </subcellularLocation>
</comment>
<evidence type="ECO:0000256" key="4">
    <source>
        <dbReference type="ARBA" id="ARBA00022553"/>
    </source>
</evidence>
<feature type="transmembrane region" description="Helical" evidence="8">
    <location>
        <begin position="762"/>
        <end position="782"/>
    </location>
</feature>
<feature type="transmembrane region" description="Helical" evidence="8">
    <location>
        <begin position="528"/>
        <end position="547"/>
    </location>
</feature>
<dbReference type="InterPro" id="IPR018456">
    <property type="entry name" value="PTR2_symporter_CS"/>
</dbReference>
<evidence type="ECO:0000313" key="9">
    <source>
        <dbReference type="EMBL" id="KAH0470439.1"/>
    </source>
</evidence>
<evidence type="ECO:0000256" key="7">
    <source>
        <dbReference type="ARBA" id="ARBA00023136"/>
    </source>
</evidence>
<keyword evidence="3" id="KW-0813">Transport</keyword>
<dbReference type="Gene3D" id="1.20.1250.20">
    <property type="entry name" value="MFS general substrate transporter like domains"/>
    <property type="match status" value="2"/>
</dbReference>
<dbReference type="Pfam" id="PF00854">
    <property type="entry name" value="PTR2"/>
    <property type="match status" value="2"/>
</dbReference>
<keyword evidence="6 8" id="KW-1133">Transmembrane helix</keyword>
<dbReference type="GO" id="GO:0009705">
    <property type="term" value="C:plant-type vacuole membrane"/>
    <property type="evidence" value="ECO:0007669"/>
    <property type="project" value="UniProtKB-ARBA"/>
</dbReference>
<sequence>MDSSPLLPFSPPSSPSVSAVTLVGVVDHRGLPAARSSSGQWTAALFIIGVEIAERFAYCGISSNLITYLTGPLQQSTAEAAAGVNTWLGVAMMLPLAGALIADSYLGRYRTILLASLLYILGLGLLTLSAVLPSLRPPKCSIDDGNACGPNHFQIGFFYLALYLVALAQGGHKPCTQAFGADQFDENDPEESLSRSSFFNWWYCGLCLSTTVTIILLSYVQDNISWTLGFGIPFIAMGLALVLFLLGTEKYRFYQLEGESPFLRIGKSLVALVKSWRVSSPALIGSWTPTSDEGLGIDHNMFVKDEAPDGIQIEEAKGVLRLVPIWATCLIYAVVVAQSSTFFSKQGSTLNRRIGSNFLVPPAALQSFISISTFVFIPIYDQILVPVSRKFSRIPTGMTQLQRIGFGMIVSLISIAISALVEVRRLKTAKYYGLIDQPKTTIPMSLLWLAPQYILYGIAEVFIVVGLQEFFYDQVPDALRSLGLALYLSIFGIGNFISSFLIAVIDEATSKSGESWFSDNLNRAHLDYFYWLLAGLSAVGLIIYLYFARSYVYKKKQNFFTRNLTSSGDIMCKVNDEMVCYKGTVLICWTAPLMLSLSLQIPKDDILKYTNRTVRLKECWTTDRDEFFRPEDRPTVRPVRTVRINSIVLNPMDSSRLLPFTSATSPSADVALVGVLDHRGFPAFRSSSGRWTAALFIIGGQIAERFAYYGISSNLITYLTGPLQQSTAAAAASVNIWSGVAMMLPLAGAFVADSYLGRYKTILFASVLYILGLGLLTLSSILPSLSPPKCSINVGNACIPNHFQAGCFYFALYLVALAQGGHKPCAQAFGADQFDEKDPEESISRSSFFNWSYCGLCIGATATIIILNYVQDNISWALGFGIPFVSMGLALILFLFGTKTYRFYQLESESPFLRIGKSLVALVKSQILSSHALRGSRTPTFDERAGLDGAKFVNDEAADGIQMEEAKGVLQLVPIWAICLIYAVVFAQSSTFFTKQGSTLDRRIGSSFQVPPAALQSFISISIVAFIPIYDQILVPVSRKFSRIPTGITQLQRIGIGMILSIISMGIAALVEVKRLKTAKKYGLIEQPNTMIPMSLWWLVPQYILYGITEVFIMIGLQEFFYDQVPNALRSLGLALYMSIFGIGSFISSFLIAFINEATTKSGESWFSDNLNRAHLDYFYWLLAALGAGGLIIYLYFARSYVYKKKQDVAM</sequence>
<feature type="transmembrane region" description="Helical" evidence="8">
    <location>
        <begin position="152"/>
        <end position="168"/>
    </location>
</feature>
<keyword evidence="4" id="KW-0597">Phosphoprotein</keyword>
<feature type="transmembrane region" description="Helical" evidence="8">
    <location>
        <begin position="453"/>
        <end position="472"/>
    </location>
</feature>
<feature type="transmembrane region" description="Helical" evidence="8">
    <location>
        <begin position="226"/>
        <end position="246"/>
    </location>
</feature>
<feature type="transmembrane region" description="Helical" evidence="8">
    <location>
        <begin position="322"/>
        <end position="343"/>
    </location>
</feature>
<evidence type="ECO:0000256" key="5">
    <source>
        <dbReference type="ARBA" id="ARBA00022692"/>
    </source>
</evidence>
<feature type="transmembrane region" description="Helical" evidence="8">
    <location>
        <begin position="201"/>
        <end position="220"/>
    </location>
</feature>
<organism evidence="9 10">
    <name type="scientific">Dendrobium chrysotoxum</name>
    <name type="common">Orchid</name>
    <dbReference type="NCBI Taxonomy" id="161865"/>
    <lineage>
        <taxon>Eukaryota</taxon>
        <taxon>Viridiplantae</taxon>
        <taxon>Streptophyta</taxon>
        <taxon>Embryophyta</taxon>
        <taxon>Tracheophyta</taxon>
        <taxon>Spermatophyta</taxon>
        <taxon>Magnoliopsida</taxon>
        <taxon>Liliopsida</taxon>
        <taxon>Asparagales</taxon>
        <taxon>Orchidaceae</taxon>
        <taxon>Epidendroideae</taxon>
        <taxon>Malaxideae</taxon>
        <taxon>Dendrobiinae</taxon>
        <taxon>Dendrobium</taxon>
    </lineage>
</organism>
<comment type="caution">
    <text evidence="9">The sequence shown here is derived from an EMBL/GenBank/DDBJ whole genome shotgun (WGS) entry which is preliminary data.</text>
</comment>
<feature type="transmembrane region" description="Helical" evidence="8">
    <location>
        <begin position="972"/>
        <end position="993"/>
    </location>
</feature>
<evidence type="ECO:0000256" key="8">
    <source>
        <dbReference type="SAM" id="Phobius"/>
    </source>
</evidence>
<reference evidence="9 10" key="1">
    <citation type="journal article" date="2021" name="Hortic Res">
        <title>Chromosome-scale assembly of the Dendrobium chrysotoxum genome enhances the understanding of orchid evolution.</title>
        <authorList>
            <person name="Zhang Y."/>
            <person name="Zhang G.Q."/>
            <person name="Zhang D."/>
            <person name="Liu X.D."/>
            <person name="Xu X.Y."/>
            <person name="Sun W.H."/>
            <person name="Yu X."/>
            <person name="Zhu X."/>
            <person name="Wang Z.W."/>
            <person name="Zhao X."/>
            <person name="Zhong W.Y."/>
            <person name="Chen H."/>
            <person name="Yin W.L."/>
            <person name="Huang T."/>
            <person name="Niu S.C."/>
            <person name="Liu Z.J."/>
        </authorList>
    </citation>
    <scope>NUCLEOTIDE SEQUENCE [LARGE SCALE GENOMIC DNA]</scope>
    <source>
        <strain evidence="9">Lindl</strain>
    </source>
</reference>
<evidence type="ECO:0000256" key="2">
    <source>
        <dbReference type="ARBA" id="ARBA00005982"/>
    </source>
</evidence>
<feature type="transmembrane region" description="Helical" evidence="8">
    <location>
        <begin position="113"/>
        <end position="132"/>
    </location>
</feature>
<feature type="transmembrane region" description="Helical" evidence="8">
    <location>
        <begin position="484"/>
        <end position="505"/>
    </location>
</feature>
<feature type="transmembrane region" description="Helical" evidence="8">
    <location>
        <begin position="1013"/>
        <end position="1030"/>
    </location>
</feature>